<dbReference type="PANTHER" id="PTHR34978:SF3">
    <property type="entry name" value="SLR0241 PROTEIN"/>
    <property type="match status" value="1"/>
</dbReference>
<feature type="transmembrane region" description="Helical" evidence="7">
    <location>
        <begin position="34"/>
        <end position="56"/>
    </location>
</feature>
<dbReference type="Pfam" id="PF01435">
    <property type="entry name" value="Peptidase_M48"/>
    <property type="match status" value="1"/>
</dbReference>
<keyword evidence="4 6" id="KW-0862">Zinc</keyword>
<evidence type="ECO:0000256" key="6">
    <source>
        <dbReference type="RuleBase" id="RU003983"/>
    </source>
</evidence>
<evidence type="ECO:0000256" key="7">
    <source>
        <dbReference type="SAM" id="Phobius"/>
    </source>
</evidence>
<protein>
    <submittedName>
        <fullName evidence="9">M56 family metallopeptidase</fullName>
    </submittedName>
</protein>
<evidence type="ECO:0000313" key="9">
    <source>
        <dbReference type="EMBL" id="MEB3959391.1"/>
    </source>
</evidence>
<keyword evidence="7" id="KW-0812">Transmembrane</keyword>
<evidence type="ECO:0000256" key="4">
    <source>
        <dbReference type="ARBA" id="ARBA00022833"/>
    </source>
</evidence>
<dbReference type="EMBL" id="JAOZYB010000013">
    <property type="protein sequence ID" value="MEB3959391.1"/>
    <property type="molecule type" value="Genomic_DNA"/>
</dbReference>
<evidence type="ECO:0000259" key="8">
    <source>
        <dbReference type="Pfam" id="PF01435"/>
    </source>
</evidence>
<keyword evidence="5 6" id="KW-0482">Metalloprotease</keyword>
<keyword evidence="10" id="KW-1185">Reference proteome</keyword>
<evidence type="ECO:0000256" key="1">
    <source>
        <dbReference type="ARBA" id="ARBA00022670"/>
    </source>
</evidence>
<keyword evidence="1 6" id="KW-0645">Protease</keyword>
<sequence>MGVAVFLPLVLPLTAWPVARLAERHLHPRAATLLLTAVAVVLGLCSTLCLGLLAIVGTAQLPGNPLPDGWADPEVRAAVPHDEVVGKMAVGALVAVLVSGTGLLLHHRRTGRRTAHALAGLPPHRRIAILPDPAPYAHTLPDGRIVVSTGMLAGLNSPERRALFAHERAHQAAGHHRHLLLTGLAARANPFLRPLHTCVTYTVERWADEEAARAVGDRRLTARAVGKAALLTPRAPLPALPGLPFATPGPVPRRVAALLAPPPTPRTWPPLWTAAGAASWAALAGTAISATASANSALTLIQILHAATPL</sequence>
<feature type="domain" description="Peptidase M48" evidence="8">
    <location>
        <begin position="111"/>
        <end position="181"/>
    </location>
</feature>
<dbReference type="Proteomes" id="UP001352223">
    <property type="component" value="Unassembled WGS sequence"/>
</dbReference>
<dbReference type="InterPro" id="IPR052173">
    <property type="entry name" value="Beta-lactam_resp_regulator"/>
</dbReference>
<name>A0ABU6C5A3_9ACTN</name>
<keyword evidence="7" id="KW-1133">Transmembrane helix</keyword>
<comment type="caution">
    <text evidence="9">The sequence shown here is derived from an EMBL/GenBank/DDBJ whole genome shotgun (WGS) entry which is preliminary data.</text>
</comment>
<keyword evidence="2" id="KW-0479">Metal-binding</keyword>
<feature type="transmembrane region" description="Helical" evidence="7">
    <location>
        <begin position="6"/>
        <end position="22"/>
    </location>
</feature>
<dbReference type="InterPro" id="IPR001915">
    <property type="entry name" value="Peptidase_M48"/>
</dbReference>
<comment type="similarity">
    <text evidence="6">Belongs to the peptidase M48 family.</text>
</comment>
<evidence type="ECO:0000256" key="3">
    <source>
        <dbReference type="ARBA" id="ARBA00022801"/>
    </source>
</evidence>
<evidence type="ECO:0000313" key="10">
    <source>
        <dbReference type="Proteomes" id="UP001352223"/>
    </source>
</evidence>
<comment type="cofactor">
    <cofactor evidence="6">
        <name>Zn(2+)</name>
        <dbReference type="ChEBI" id="CHEBI:29105"/>
    </cofactor>
    <text evidence="6">Binds 1 zinc ion per subunit.</text>
</comment>
<dbReference type="RefSeq" id="WP_324766370.1">
    <property type="nucleotide sequence ID" value="NZ_BAAATS010000018.1"/>
</dbReference>
<organism evidence="9 10">
    <name type="scientific">Streptomyces kunmingensis</name>
    <dbReference type="NCBI Taxonomy" id="68225"/>
    <lineage>
        <taxon>Bacteria</taxon>
        <taxon>Bacillati</taxon>
        <taxon>Actinomycetota</taxon>
        <taxon>Actinomycetes</taxon>
        <taxon>Kitasatosporales</taxon>
        <taxon>Streptomycetaceae</taxon>
        <taxon>Streptomyces</taxon>
    </lineage>
</organism>
<feature type="transmembrane region" description="Helical" evidence="7">
    <location>
        <begin position="84"/>
        <end position="105"/>
    </location>
</feature>
<keyword evidence="7" id="KW-0472">Membrane</keyword>
<gene>
    <name evidence="9" type="ORF">OKJ48_03865</name>
</gene>
<evidence type="ECO:0000256" key="5">
    <source>
        <dbReference type="ARBA" id="ARBA00023049"/>
    </source>
</evidence>
<dbReference type="CDD" id="cd07326">
    <property type="entry name" value="M56_BlaR1_MecR1_like"/>
    <property type="match status" value="1"/>
</dbReference>
<keyword evidence="3 6" id="KW-0378">Hydrolase</keyword>
<proteinExistence type="inferred from homology"/>
<dbReference type="PANTHER" id="PTHR34978">
    <property type="entry name" value="POSSIBLE SENSOR-TRANSDUCER PROTEIN BLAR"/>
    <property type="match status" value="1"/>
</dbReference>
<reference evidence="9 10" key="1">
    <citation type="submission" date="2022-10" db="EMBL/GenBank/DDBJ databases">
        <authorList>
            <person name="Xie J."/>
            <person name="Shen N."/>
        </authorList>
    </citation>
    <scope>NUCLEOTIDE SEQUENCE [LARGE SCALE GENOMIC DNA]</scope>
    <source>
        <strain evidence="9 10">DSM 41681</strain>
    </source>
</reference>
<accession>A0ABU6C5A3</accession>
<dbReference type="Gene3D" id="3.30.2010.10">
    <property type="entry name" value="Metalloproteases ('zincins'), catalytic domain"/>
    <property type="match status" value="1"/>
</dbReference>
<evidence type="ECO:0000256" key="2">
    <source>
        <dbReference type="ARBA" id="ARBA00022723"/>
    </source>
</evidence>